<dbReference type="EMBL" id="DXAN01000007">
    <property type="protein sequence ID" value="HJA08301.1"/>
    <property type="molecule type" value="Genomic_DNA"/>
</dbReference>
<evidence type="ECO:0000259" key="5">
    <source>
        <dbReference type="PROSITE" id="PS52015"/>
    </source>
</evidence>
<dbReference type="PROSITE" id="PS52015">
    <property type="entry name" value="TONB_CTD"/>
    <property type="match status" value="1"/>
</dbReference>
<dbReference type="GO" id="GO:0055085">
    <property type="term" value="P:transmembrane transport"/>
    <property type="evidence" value="ECO:0007669"/>
    <property type="project" value="InterPro"/>
</dbReference>
<keyword evidence="4" id="KW-0472">Membrane</keyword>
<feature type="domain" description="TonB C-terminal" evidence="5">
    <location>
        <begin position="118"/>
        <end position="206"/>
    </location>
</feature>
<evidence type="ECO:0000313" key="6">
    <source>
        <dbReference type="EMBL" id="HJA08301.1"/>
    </source>
</evidence>
<organism evidence="6 7">
    <name type="scientific">Candidatus Mailhella merdigallinarum</name>
    <dbReference type="NCBI Taxonomy" id="2838658"/>
    <lineage>
        <taxon>Bacteria</taxon>
        <taxon>Pseudomonadati</taxon>
        <taxon>Thermodesulfobacteriota</taxon>
        <taxon>Desulfovibrionia</taxon>
        <taxon>Desulfovibrionales</taxon>
        <taxon>Desulfovibrionaceae</taxon>
        <taxon>Mailhella</taxon>
    </lineage>
</organism>
<dbReference type="Pfam" id="PF13103">
    <property type="entry name" value="TonB_2"/>
    <property type="match status" value="2"/>
</dbReference>
<dbReference type="GO" id="GO:0016020">
    <property type="term" value="C:membrane"/>
    <property type="evidence" value="ECO:0007669"/>
    <property type="project" value="UniProtKB-SubCell"/>
</dbReference>
<proteinExistence type="predicted"/>
<protein>
    <submittedName>
        <fullName evidence="6">TonB C-terminal domain-containing protein</fullName>
    </submittedName>
</protein>
<dbReference type="Gene3D" id="3.30.1150.10">
    <property type="match status" value="2"/>
</dbReference>
<sequence length="206" mass="21288">MSCLTAAPAFAVAVSADTNGGYGAQVMDIILANWTRPAGATGSTSVIVRITNDGRPFSCELRKSSGNPNVDDAVCMAVAKAGIFPPAPYAAPAEVALTFVYDDGGAGAPAAPASDQTPPKSYADTLMDNARPYITLPEGLKGEYSATVRLLVQPDGTLAEYKMEKPSGSSAFDAAVLRALLQPGVITLPPEGKEQNVYLTFSLSGQ</sequence>
<evidence type="ECO:0000256" key="2">
    <source>
        <dbReference type="ARBA" id="ARBA00022692"/>
    </source>
</evidence>
<dbReference type="AlphaFoldDB" id="A0A9D2HDS3"/>
<dbReference type="NCBIfam" id="TIGR01352">
    <property type="entry name" value="tonB_Cterm"/>
    <property type="match status" value="2"/>
</dbReference>
<comment type="subcellular location">
    <subcellularLocation>
        <location evidence="1">Membrane</location>
        <topology evidence="1">Single-pass membrane protein</topology>
    </subcellularLocation>
</comment>
<comment type="caution">
    <text evidence="6">The sequence shown here is derived from an EMBL/GenBank/DDBJ whole genome shotgun (WGS) entry which is preliminary data.</text>
</comment>
<evidence type="ECO:0000256" key="3">
    <source>
        <dbReference type="ARBA" id="ARBA00022989"/>
    </source>
</evidence>
<evidence type="ECO:0000256" key="4">
    <source>
        <dbReference type="ARBA" id="ARBA00023136"/>
    </source>
</evidence>
<dbReference type="InterPro" id="IPR006260">
    <property type="entry name" value="TonB/TolA_C"/>
</dbReference>
<dbReference type="SUPFAM" id="SSF74653">
    <property type="entry name" value="TolA/TonB C-terminal domain"/>
    <property type="match status" value="2"/>
</dbReference>
<gene>
    <name evidence="6" type="ORF">H9962_03810</name>
</gene>
<reference evidence="6" key="1">
    <citation type="journal article" date="2021" name="PeerJ">
        <title>Extensive microbial diversity within the chicken gut microbiome revealed by metagenomics and culture.</title>
        <authorList>
            <person name="Gilroy R."/>
            <person name="Ravi A."/>
            <person name="Getino M."/>
            <person name="Pursley I."/>
            <person name="Horton D.L."/>
            <person name="Alikhan N.F."/>
            <person name="Baker D."/>
            <person name="Gharbi K."/>
            <person name="Hall N."/>
            <person name="Watson M."/>
            <person name="Adriaenssens E.M."/>
            <person name="Foster-Nyarko E."/>
            <person name="Jarju S."/>
            <person name="Secka A."/>
            <person name="Antonio M."/>
            <person name="Oren A."/>
            <person name="Chaudhuri R.R."/>
            <person name="La Ragione R."/>
            <person name="Hildebrand F."/>
            <person name="Pallen M.J."/>
        </authorList>
    </citation>
    <scope>NUCLEOTIDE SEQUENCE</scope>
    <source>
        <strain evidence="6">CHK186-16707</strain>
    </source>
</reference>
<name>A0A9D2HDS3_9BACT</name>
<dbReference type="Proteomes" id="UP000824225">
    <property type="component" value="Unassembled WGS sequence"/>
</dbReference>
<dbReference type="InterPro" id="IPR037682">
    <property type="entry name" value="TonB_C"/>
</dbReference>
<accession>A0A9D2HDS3</accession>
<keyword evidence="3" id="KW-1133">Transmembrane helix</keyword>
<evidence type="ECO:0000313" key="7">
    <source>
        <dbReference type="Proteomes" id="UP000824225"/>
    </source>
</evidence>
<keyword evidence="2" id="KW-0812">Transmembrane</keyword>
<reference evidence="6" key="2">
    <citation type="submission" date="2021-04" db="EMBL/GenBank/DDBJ databases">
        <authorList>
            <person name="Gilroy R."/>
        </authorList>
    </citation>
    <scope>NUCLEOTIDE SEQUENCE</scope>
    <source>
        <strain evidence="6">CHK186-16707</strain>
    </source>
</reference>
<evidence type="ECO:0000256" key="1">
    <source>
        <dbReference type="ARBA" id="ARBA00004167"/>
    </source>
</evidence>